<accession>A0AAN5D742</accession>
<dbReference type="EMBL" id="BTRK01000006">
    <property type="protein sequence ID" value="GMR57275.1"/>
    <property type="molecule type" value="Genomic_DNA"/>
</dbReference>
<name>A0AAN5D742_9BILA</name>
<reference evidence="2" key="1">
    <citation type="submission" date="2022-10" db="EMBL/GenBank/DDBJ databases">
        <title>Genome assembly of Pristionchus species.</title>
        <authorList>
            <person name="Yoshida K."/>
            <person name="Sommer R.J."/>
        </authorList>
    </citation>
    <scope>NUCLEOTIDE SEQUENCE [LARGE SCALE GENOMIC DNA]</scope>
    <source>
        <strain evidence="2">RS5460</strain>
    </source>
</reference>
<feature type="non-terminal residue" evidence="1">
    <location>
        <position position="226"/>
    </location>
</feature>
<comment type="caution">
    <text evidence="1">The sequence shown here is derived from an EMBL/GenBank/DDBJ whole genome shotgun (WGS) entry which is preliminary data.</text>
</comment>
<dbReference type="AlphaFoldDB" id="A0AAN5D742"/>
<evidence type="ECO:0000313" key="2">
    <source>
        <dbReference type="Proteomes" id="UP001328107"/>
    </source>
</evidence>
<organism evidence="1 2">
    <name type="scientific">Pristionchus mayeri</name>
    <dbReference type="NCBI Taxonomy" id="1317129"/>
    <lineage>
        <taxon>Eukaryota</taxon>
        <taxon>Metazoa</taxon>
        <taxon>Ecdysozoa</taxon>
        <taxon>Nematoda</taxon>
        <taxon>Chromadorea</taxon>
        <taxon>Rhabditida</taxon>
        <taxon>Rhabditina</taxon>
        <taxon>Diplogasteromorpha</taxon>
        <taxon>Diplogasteroidea</taxon>
        <taxon>Neodiplogasteridae</taxon>
        <taxon>Pristionchus</taxon>
    </lineage>
</organism>
<proteinExistence type="predicted"/>
<dbReference type="Proteomes" id="UP001328107">
    <property type="component" value="Unassembled WGS sequence"/>
</dbReference>
<protein>
    <submittedName>
        <fullName evidence="1">Uncharacterized protein</fullName>
    </submittedName>
</protein>
<keyword evidence="2" id="KW-1185">Reference proteome</keyword>
<evidence type="ECO:0000313" key="1">
    <source>
        <dbReference type="EMBL" id="GMR57275.1"/>
    </source>
</evidence>
<feature type="non-terminal residue" evidence="1">
    <location>
        <position position="1"/>
    </location>
</feature>
<gene>
    <name evidence="1" type="ORF">PMAYCL1PPCAC_27470</name>
</gene>
<sequence>FVQAVGLLTLMDTQKTECHIDLPETPSWESLAWPAVDRICLHLFNREDCGDLANLAKVSTHYHDGVYNFMKKNRPGVYMVDLQSIDSALVVYIGLYPSKLPFYGLTTLDRGRFERNSSSLLPCLRVKLNDTEDPIIDQVSSLLCSSIKDVEIHGYRFFPVDLSLCTQLIHGSTIGYLEIRDIQLNHGSASNIISIASRAKEFALYNLHKLQLSDTAAFITQLASMD</sequence>